<comment type="caution">
    <text evidence="1">The sequence shown here is derived from an EMBL/GenBank/DDBJ whole genome shotgun (WGS) entry which is preliminary data.</text>
</comment>
<evidence type="ECO:0000313" key="2">
    <source>
        <dbReference type="Proteomes" id="UP000466442"/>
    </source>
</evidence>
<evidence type="ECO:0000313" key="1">
    <source>
        <dbReference type="EMBL" id="KAF6198990.1"/>
    </source>
</evidence>
<dbReference type="EMBL" id="WIXP02000015">
    <property type="protein sequence ID" value="KAF6198990.1"/>
    <property type="molecule type" value="Genomic_DNA"/>
</dbReference>
<proteinExistence type="predicted"/>
<gene>
    <name evidence="1" type="ORF">GE061_007013</name>
</gene>
<name>A0A8S9WPZ5_APOLU</name>
<protein>
    <submittedName>
        <fullName evidence="1">Uncharacterized protein</fullName>
    </submittedName>
</protein>
<accession>A0A8S9WPZ5</accession>
<keyword evidence="2" id="KW-1185">Reference proteome</keyword>
<reference evidence="1" key="1">
    <citation type="journal article" date="2021" name="Mol. Ecol. Resour.">
        <title>Apolygus lucorum genome provides insights into omnivorousness and mesophyll feeding.</title>
        <authorList>
            <person name="Liu Y."/>
            <person name="Liu H."/>
            <person name="Wang H."/>
            <person name="Huang T."/>
            <person name="Liu B."/>
            <person name="Yang B."/>
            <person name="Yin L."/>
            <person name="Li B."/>
            <person name="Zhang Y."/>
            <person name="Zhang S."/>
            <person name="Jiang F."/>
            <person name="Zhang X."/>
            <person name="Ren Y."/>
            <person name="Wang B."/>
            <person name="Wang S."/>
            <person name="Lu Y."/>
            <person name="Wu K."/>
            <person name="Fan W."/>
            <person name="Wang G."/>
        </authorList>
    </citation>
    <scope>NUCLEOTIDE SEQUENCE</scope>
    <source>
        <strain evidence="1">12Hb</strain>
    </source>
</reference>
<organism evidence="1 2">
    <name type="scientific">Apolygus lucorum</name>
    <name type="common">Small green plant bug</name>
    <name type="synonym">Lygocoris lucorum</name>
    <dbReference type="NCBI Taxonomy" id="248454"/>
    <lineage>
        <taxon>Eukaryota</taxon>
        <taxon>Metazoa</taxon>
        <taxon>Ecdysozoa</taxon>
        <taxon>Arthropoda</taxon>
        <taxon>Hexapoda</taxon>
        <taxon>Insecta</taxon>
        <taxon>Pterygota</taxon>
        <taxon>Neoptera</taxon>
        <taxon>Paraneoptera</taxon>
        <taxon>Hemiptera</taxon>
        <taxon>Heteroptera</taxon>
        <taxon>Panheteroptera</taxon>
        <taxon>Cimicomorpha</taxon>
        <taxon>Miridae</taxon>
        <taxon>Mirini</taxon>
        <taxon>Apolygus</taxon>
    </lineage>
</organism>
<feature type="non-terminal residue" evidence="1">
    <location>
        <position position="1"/>
    </location>
</feature>
<sequence length="93" mass="10523">MVLPTVFLITLGCTWKGKLGDITTLKRVGPAIEERSIDSVERDLYVTAQFTLKTMYMKYPECTISLVSMPKLHSKFLTTISQPTLDLYSFGKD</sequence>
<dbReference type="AlphaFoldDB" id="A0A8S9WPZ5"/>
<dbReference type="Proteomes" id="UP000466442">
    <property type="component" value="Unassembled WGS sequence"/>
</dbReference>